<sequence length="189" mass="21256">MFGGLFSKRAVCPSHSRLHEDPADSAPLVHQTEAESRAQQHDAHGAVLLTHAEARCEAAGAELQLKREATRDALALMNLQREKLEKWLVESQEERMRGMARDDMSTCSWRELSERSFNTLMKHATVYEAQERALSQRKAGYRECVKAEQVAEQRLHAAEQERAAARLAQAQAAGAVRIKQPVSQERKAQ</sequence>
<reference evidence="2" key="1">
    <citation type="journal article" date="2019" name="Plant J.">
        <title>Chlorella vulgaris genome assembly and annotation reveals the molecular basis for metabolic acclimation to high light conditions.</title>
        <authorList>
            <person name="Cecchin M."/>
            <person name="Marcolungo L."/>
            <person name="Rossato M."/>
            <person name="Girolomoni L."/>
            <person name="Cosentino E."/>
            <person name="Cuine S."/>
            <person name="Li-Beisson Y."/>
            <person name="Delledonne M."/>
            <person name="Ballottari M."/>
        </authorList>
    </citation>
    <scope>NUCLEOTIDE SEQUENCE</scope>
    <source>
        <strain evidence="2">211/11P</strain>
    </source>
</reference>
<organism evidence="2 3">
    <name type="scientific">Chlorella vulgaris</name>
    <name type="common">Green alga</name>
    <dbReference type="NCBI Taxonomy" id="3077"/>
    <lineage>
        <taxon>Eukaryota</taxon>
        <taxon>Viridiplantae</taxon>
        <taxon>Chlorophyta</taxon>
        <taxon>core chlorophytes</taxon>
        <taxon>Trebouxiophyceae</taxon>
        <taxon>Chlorellales</taxon>
        <taxon>Chlorellaceae</taxon>
        <taxon>Chlorella clade</taxon>
        <taxon>Chlorella</taxon>
    </lineage>
</organism>
<accession>A0A9D4Z3D1</accession>
<proteinExistence type="predicted"/>
<dbReference type="Proteomes" id="UP001055712">
    <property type="component" value="Unassembled WGS sequence"/>
</dbReference>
<protein>
    <recommendedName>
        <fullName evidence="4">Flagellar FliJ protein</fullName>
    </recommendedName>
</protein>
<evidence type="ECO:0000313" key="3">
    <source>
        <dbReference type="Proteomes" id="UP001055712"/>
    </source>
</evidence>
<gene>
    <name evidence="2" type="ORF">D9Q98_001511</name>
</gene>
<keyword evidence="3" id="KW-1185">Reference proteome</keyword>
<dbReference type="EMBL" id="SIDB01000001">
    <property type="protein sequence ID" value="KAI3439102.1"/>
    <property type="molecule type" value="Genomic_DNA"/>
</dbReference>
<evidence type="ECO:0008006" key="4">
    <source>
        <dbReference type="Google" id="ProtNLM"/>
    </source>
</evidence>
<comment type="caution">
    <text evidence="2">The sequence shown here is derived from an EMBL/GenBank/DDBJ whole genome shotgun (WGS) entry which is preliminary data.</text>
</comment>
<evidence type="ECO:0000313" key="2">
    <source>
        <dbReference type="EMBL" id="KAI3439102.1"/>
    </source>
</evidence>
<evidence type="ECO:0000256" key="1">
    <source>
        <dbReference type="SAM" id="MobiDB-lite"/>
    </source>
</evidence>
<reference evidence="2" key="2">
    <citation type="submission" date="2020-11" db="EMBL/GenBank/DDBJ databases">
        <authorList>
            <person name="Cecchin M."/>
            <person name="Marcolungo L."/>
            <person name="Rossato M."/>
            <person name="Girolomoni L."/>
            <person name="Cosentino E."/>
            <person name="Cuine S."/>
            <person name="Li-Beisson Y."/>
            <person name="Delledonne M."/>
            <person name="Ballottari M."/>
        </authorList>
    </citation>
    <scope>NUCLEOTIDE SEQUENCE</scope>
    <source>
        <strain evidence="2">211/11P</strain>
        <tissue evidence="2">Whole cell</tissue>
    </source>
</reference>
<name>A0A9D4Z3D1_CHLVU</name>
<feature type="region of interest" description="Disordered" evidence="1">
    <location>
        <begin position="16"/>
        <end position="39"/>
    </location>
</feature>
<dbReference type="AlphaFoldDB" id="A0A9D4Z3D1"/>